<feature type="compositionally biased region" description="Basic residues" evidence="1">
    <location>
        <begin position="111"/>
        <end position="120"/>
    </location>
</feature>
<feature type="compositionally biased region" description="Polar residues" evidence="1">
    <location>
        <begin position="1"/>
        <end position="10"/>
    </location>
</feature>
<reference evidence="2 3" key="1">
    <citation type="submission" date="2022-10" db="EMBL/GenBank/DDBJ databases">
        <title>Comparative genomic analysis of Cohnella hashimotonis sp. nov., isolated from the International Space Station.</title>
        <authorList>
            <person name="Simpson A."/>
            <person name="Venkateswaran K."/>
        </authorList>
    </citation>
    <scope>NUCLEOTIDE SEQUENCE [LARGE SCALE GENOMIC DNA]</scope>
    <source>
        <strain evidence="2 3">DSM 18997</strain>
    </source>
</reference>
<evidence type="ECO:0000313" key="3">
    <source>
        <dbReference type="Proteomes" id="UP001153387"/>
    </source>
</evidence>
<feature type="compositionally biased region" description="Low complexity" evidence="1">
    <location>
        <begin position="51"/>
        <end position="60"/>
    </location>
</feature>
<proteinExistence type="predicted"/>
<feature type="region of interest" description="Disordered" evidence="1">
    <location>
        <begin position="100"/>
        <end position="125"/>
    </location>
</feature>
<protein>
    <submittedName>
        <fullName evidence="2">Uncharacterized protein</fullName>
    </submittedName>
</protein>
<sequence length="244" mass="26207">MTMPDQTSALSKEELNGLLGAGRKHAEDAQDSHGGTMGTAPNAPKTSSPQASAAAEADTAAENRADDLQMVLGHWERTVAGLQQELIELRSRVARLEQQLGEETARQTPPSRRRPGRPCRTRRDGSAAGVWRFARRRRAVSAVTRAHVPLETRLVLAKPSVVTILSPKPCRQNAGLPPFANLLLEVAKPFDPWRLFSAIGRSMDRPQVSTRHSNAPAAGSLPLTAPRCAPSAPTSRSARCAPPG</sequence>
<evidence type="ECO:0000256" key="1">
    <source>
        <dbReference type="SAM" id="MobiDB-lite"/>
    </source>
</evidence>
<name>A0A9X4QQ99_9BACL</name>
<comment type="caution">
    <text evidence="2">The sequence shown here is derived from an EMBL/GenBank/DDBJ whole genome shotgun (WGS) entry which is preliminary data.</text>
</comment>
<dbReference type="Proteomes" id="UP001153387">
    <property type="component" value="Unassembled WGS sequence"/>
</dbReference>
<dbReference type="EMBL" id="JAPDHZ010000006">
    <property type="protein sequence ID" value="MDG0794377.1"/>
    <property type="molecule type" value="Genomic_DNA"/>
</dbReference>
<feature type="region of interest" description="Disordered" evidence="1">
    <location>
        <begin position="205"/>
        <end position="244"/>
    </location>
</feature>
<organism evidence="2 3">
    <name type="scientific">Cohnella ginsengisoli</name>
    <dbReference type="NCBI Taxonomy" id="425004"/>
    <lineage>
        <taxon>Bacteria</taxon>
        <taxon>Bacillati</taxon>
        <taxon>Bacillota</taxon>
        <taxon>Bacilli</taxon>
        <taxon>Bacillales</taxon>
        <taxon>Paenibacillaceae</taxon>
        <taxon>Cohnella</taxon>
    </lineage>
</organism>
<accession>A0A9X4QQ99</accession>
<dbReference type="AlphaFoldDB" id="A0A9X4QQ99"/>
<evidence type="ECO:0000313" key="2">
    <source>
        <dbReference type="EMBL" id="MDG0794377.1"/>
    </source>
</evidence>
<dbReference type="RefSeq" id="WP_277568127.1">
    <property type="nucleotide sequence ID" value="NZ_JAPDHZ010000006.1"/>
</dbReference>
<feature type="region of interest" description="Disordered" evidence="1">
    <location>
        <begin position="1"/>
        <end position="60"/>
    </location>
</feature>
<gene>
    <name evidence="2" type="ORF">OMP38_28730</name>
</gene>
<keyword evidence="3" id="KW-1185">Reference proteome</keyword>